<dbReference type="EMBL" id="CAXJRC010000018">
    <property type="protein sequence ID" value="CAL2106642.1"/>
    <property type="molecule type" value="Genomic_DNA"/>
</dbReference>
<reference evidence="2 3" key="1">
    <citation type="submission" date="2024-05" db="EMBL/GenBank/DDBJ databases">
        <authorList>
            <person name="Duchaud E."/>
        </authorList>
    </citation>
    <scope>NUCLEOTIDE SEQUENCE [LARGE SCALE GENOMIC DNA]</scope>
    <source>
        <strain evidence="2">Ena-SAMPLE-TAB-13-05-2024-13:56:06:370-140305</strain>
    </source>
</reference>
<name>A0ABP1F8H7_9FLAO</name>
<organism evidence="2 3">
    <name type="scientific">Tenacibaculum vairaonense</name>
    <dbReference type="NCBI Taxonomy" id="3137860"/>
    <lineage>
        <taxon>Bacteria</taxon>
        <taxon>Pseudomonadati</taxon>
        <taxon>Bacteroidota</taxon>
        <taxon>Flavobacteriia</taxon>
        <taxon>Flavobacteriales</taxon>
        <taxon>Flavobacteriaceae</taxon>
        <taxon>Tenacibaculum</taxon>
    </lineage>
</organism>
<dbReference type="InterPro" id="IPR013783">
    <property type="entry name" value="Ig-like_fold"/>
</dbReference>
<dbReference type="InterPro" id="IPR036179">
    <property type="entry name" value="Ig-like_dom_sf"/>
</dbReference>
<feature type="signal peptide" evidence="1">
    <location>
        <begin position="1"/>
        <end position="25"/>
    </location>
</feature>
<dbReference type="SUPFAM" id="SSF48726">
    <property type="entry name" value="Immunoglobulin"/>
    <property type="match status" value="1"/>
</dbReference>
<dbReference type="Proteomes" id="UP001497602">
    <property type="component" value="Unassembled WGS sequence"/>
</dbReference>
<proteinExistence type="predicted"/>
<dbReference type="RefSeq" id="WP_348738380.1">
    <property type="nucleotide sequence ID" value="NZ_CAXJRC010000018.1"/>
</dbReference>
<keyword evidence="3" id="KW-1185">Reference proteome</keyword>
<accession>A0ABP1F8H7</accession>
<evidence type="ECO:0000256" key="1">
    <source>
        <dbReference type="SAM" id="SignalP"/>
    </source>
</evidence>
<protein>
    <submittedName>
        <fullName evidence="2">C-terminal domain of CHU protein family protein</fullName>
    </submittedName>
</protein>
<keyword evidence="1" id="KW-0732">Signal</keyword>
<gene>
    <name evidence="2" type="ORF">T190115A13A_260033</name>
</gene>
<evidence type="ECO:0000313" key="3">
    <source>
        <dbReference type="Proteomes" id="UP001497602"/>
    </source>
</evidence>
<evidence type="ECO:0000313" key="2">
    <source>
        <dbReference type="EMBL" id="CAL2106642.1"/>
    </source>
</evidence>
<dbReference type="Gene3D" id="2.60.40.10">
    <property type="entry name" value="Immunoglobulins"/>
    <property type="match status" value="1"/>
</dbReference>
<comment type="caution">
    <text evidence="2">The sequence shown here is derived from an EMBL/GenBank/DDBJ whole genome shotgun (WGS) entry which is preliminary data.</text>
</comment>
<feature type="chain" id="PRO_5047005519" evidence="1">
    <location>
        <begin position="26"/>
        <end position="736"/>
    </location>
</feature>
<sequence length="736" mass="80488">MSKVLAKCLKTLLIAGILLINTNLASQDLQKPELGFGDACNRSGNTDFNLTFRYTTTPFNADNQFIVELSDSDGVFADPAPNLATIVNQNANFNQIPVTFQLPEGTFGEGFRVRIRATSPAMVSPVSDAFAAYDMVDVGSLWINDNAATETICGSGGANLKLNTDNEGVYEWYRNRTILVATTTLPELNVTEAGTYEAKVNYGACGYVESFLINVVIIDTTNAQIEGSSPVEICAEEAHTFTATVDNPAFTYNWYKDGTLVSTSNSHTYTTPDDGGQFGTYQLEIVSSGCSARSQEVVLQQKATASFTITNQLPIKTVYLPGEDRELTVTIEPSTATIASIVWFRNGEEIIGRTGATIVARQPGEYVARVTETGGACSFSLDSEPFILLETTSLNTEIRTATDYEECKSASTKLLIVGITATGEDGNTYDLTDKQLEALTYQWYKDDTVIPGQTQKELDVASYLENGMYDLEVIAGPSLSNKSNKLDVKLTIEDPEITSTSSSNSLCDGGTITYTFPEVITGFTYTWFKDGTELTLADPKMLEVTEVGEYILRIEGFGCSRDLAPINVIPFDDSAVQITPSEKVVLVLGGFTTVTASGANSYEWHDDATGDLLSSNETLEVNKIGFYTLVATVDNCEVRKTIEVVEQDDQIIVPNIISPNTQDGINDTWEISNRYSFQPTVTIAIYNANGTEVYNTTEYKNDWPNNEVELGNQRIFYYKIIRDSQLIKAGSISVID</sequence>
<dbReference type="Pfam" id="PF13585">
    <property type="entry name" value="CHU_C"/>
    <property type="match status" value="1"/>
</dbReference>